<evidence type="ECO:0000313" key="3">
    <source>
        <dbReference type="Proteomes" id="UP000052232"/>
    </source>
</evidence>
<dbReference type="PATRIC" id="fig|1420583.3.peg.1727"/>
<dbReference type="AlphaFoldDB" id="A0A0J7Y4F0"/>
<organism evidence="2 3">
    <name type="scientific">Sphingobium cupriresistens LL01</name>
    <dbReference type="NCBI Taxonomy" id="1420583"/>
    <lineage>
        <taxon>Bacteria</taxon>
        <taxon>Pseudomonadati</taxon>
        <taxon>Pseudomonadota</taxon>
        <taxon>Alphaproteobacteria</taxon>
        <taxon>Sphingomonadales</taxon>
        <taxon>Sphingomonadaceae</taxon>
        <taxon>Sphingobium</taxon>
    </lineage>
</organism>
<keyword evidence="1" id="KW-1133">Transmembrane helix</keyword>
<gene>
    <name evidence="2" type="ORF">V473_08595</name>
</gene>
<accession>A0A0J7Y4F0</accession>
<evidence type="ECO:0000313" key="2">
    <source>
        <dbReference type="EMBL" id="KMS58806.1"/>
    </source>
</evidence>
<dbReference type="EMBL" id="JACT01000001">
    <property type="protein sequence ID" value="KMS58806.1"/>
    <property type="molecule type" value="Genomic_DNA"/>
</dbReference>
<feature type="transmembrane region" description="Helical" evidence="1">
    <location>
        <begin position="5"/>
        <end position="23"/>
    </location>
</feature>
<evidence type="ECO:0000256" key="1">
    <source>
        <dbReference type="SAM" id="Phobius"/>
    </source>
</evidence>
<name>A0A0J7Y4F0_9SPHN</name>
<comment type="caution">
    <text evidence="2">The sequence shown here is derived from an EMBL/GenBank/DDBJ whole genome shotgun (WGS) entry which is preliminary data.</text>
</comment>
<dbReference type="Proteomes" id="UP000052232">
    <property type="component" value="Unassembled WGS sequence"/>
</dbReference>
<keyword evidence="1" id="KW-0472">Membrane</keyword>
<proteinExistence type="predicted"/>
<sequence length="32" mass="3540">MIRYLGCLAIAIAILAAVFWIIVETGMFMHGD</sequence>
<protein>
    <submittedName>
        <fullName evidence="2">Uncharacterized protein</fullName>
    </submittedName>
</protein>
<dbReference type="STRING" id="1420583.V473_08595"/>
<keyword evidence="1" id="KW-0812">Transmembrane</keyword>
<reference evidence="2 3" key="1">
    <citation type="journal article" date="2015" name="G3 (Bethesda)">
        <title>Insights into Ongoing Evolution of the Hexachlorocyclohexane Catabolic Pathway from Comparative Genomics of Ten Sphingomonadaceae Strains.</title>
        <authorList>
            <person name="Pearce S.L."/>
            <person name="Oakeshott J.G."/>
            <person name="Pandey G."/>
        </authorList>
    </citation>
    <scope>NUCLEOTIDE SEQUENCE [LARGE SCALE GENOMIC DNA]</scope>
    <source>
        <strain evidence="2 3">LL01</strain>
    </source>
</reference>
<keyword evidence="3" id="KW-1185">Reference proteome</keyword>